<dbReference type="PANTHER" id="PTHR43847">
    <property type="entry name" value="BLL3993 PROTEIN"/>
    <property type="match status" value="1"/>
</dbReference>
<dbReference type="OrthoDB" id="7203053at2"/>
<dbReference type="Proteomes" id="UP000320776">
    <property type="component" value="Chromosome"/>
</dbReference>
<keyword evidence="4 5" id="KW-0472">Membrane</keyword>
<sequence>MVAGAIASMAAIIAGQRLGELLLAQSNRRRALACGAREYGANHYRLFFILHGSWLAGWVLEGQAAGALSAVWPVWLSLFAGAQLLRYWCIISLGRCWNTRILVIPGQPYSRRGPYRYFRHPNYLAVAIELAAVPLLFGAVWTAAAATLCNAALLLFIRIPAEERALNHMENPR</sequence>
<dbReference type="GO" id="GO:0032259">
    <property type="term" value="P:methylation"/>
    <property type="evidence" value="ECO:0007669"/>
    <property type="project" value="UniProtKB-KW"/>
</dbReference>
<keyword evidence="2 5" id="KW-0812">Transmembrane</keyword>
<dbReference type="InterPro" id="IPR052527">
    <property type="entry name" value="Metal_cation-efflux_comp"/>
</dbReference>
<evidence type="ECO:0000256" key="5">
    <source>
        <dbReference type="SAM" id="Phobius"/>
    </source>
</evidence>
<dbReference type="Gene3D" id="1.20.120.1630">
    <property type="match status" value="1"/>
</dbReference>
<dbReference type="PANTHER" id="PTHR43847:SF1">
    <property type="entry name" value="BLL3993 PROTEIN"/>
    <property type="match status" value="1"/>
</dbReference>
<reference evidence="6 7" key="1">
    <citation type="submission" date="2019-02" db="EMBL/GenBank/DDBJ databases">
        <title>Closed genome of Sporomusa termitida DSM 4440.</title>
        <authorList>
            <person name="Poehlein A."/>
            <person name="Daniel R."/>
        </authorList>
    </citation>
    <scope>NUCLEOTIDE SEQUENCE [LARGE SCALE GENOMIC DNA]</scope>
    <source>
        <strain evidence="6 7">DSM 4440</strain>
    </source>
</reference>
<evidence type="ECO:0000256" key="3">
    <source>
        <dbReference type="ARBA" id="ARBA00022989"/>
    </source>
</evidence>
<proteinExistence type="predicted"/>
<dbReference type="InterPro" id="IPR007269">
    <property type="entry name" value="ICMT_MeTrfase"/>
</dbReference>
<keyword evidence="6" id="KW-0489">Methyltransferase</keyword>
<evidence type="ECO:0000256" key="4">
    <source>
        <dbReference type="ARBA" id="ARBA00023136"/>
    </source>
</evidence>
<protein>
    <submittedName>
        <fullName evidence="6">Isoprenylcysteine carboxyl methyltransferase (ICMT) family protein</fullName>
    </submittedName>
</protein>
<dbReference type="Pfam" id="PF04140">
    <property type="entry name" value="ICMT"/>
    <property type="match status" value="1"/>
</dbReference>
<gene>
    <name evidence="6" type="ORF">SPTER_37560</name>
</gene>
<evidence type="ECO:0000313" key="7">
    <source>
        <dbReference type="Proteomes" id="UP000320776"/>
    </source>
</evidence>
<dbReference type="GO" id="GO:0004671">
    <property type="term" value="F:protein C-terminal S-isoprenylcysteine carboxyl O-methyltransferase activity"/>
    <property type="evidence" value="ECO:0007669"/>
    <property type="project" value="InterPro"/>
</dbReference>
<dbReference type="GO" id="GO:0016020">
    <property type="term" value="C:membrane"/>
    <property type="evidence" value="ECO:0007669"/>
    <property type="project" value="UniProtKB-SubCell"/>
</dbReference>
<dbReference type="RefSeq" id="WP_144351728.1">
    <property type="nucleotide sequence ID" value="NZ_CP036259.1"/>
</dbReference>
<name>A0A517DY99_9FIRM</name>
<evidence type="ECO:0000256" key="2">
    <source>
        <dbReference type="ARBA" id="ARBA00022692"/>
    </source>
</evidence>
<keyword evidence="3 5" id="KW-1133">Transmembrane helix</keyword>
<evidence type="ECO:0000313" key="6">
    <source>
        <dbReference type="EMBL" id="QDR82331.1"/>
    </source>
</evidence>
<keyword evidence="6" id="KW-0808">Transferase</keyword>
<accession>A0A517DY99</accession>
<dbReference type="KEGG" id="sted:SPTER_37560"/>
<organism evidence="6 7">
    <name type="scientific">Sporomusa termitida</name>
    <dbReference type="NCBI Taxonomy" id="2377"/>
    <lineage>
        <taxon>Bacteria</taxon>
        <taxon>Bacillati</taxon>
        <taxon>Bacillota</taxon>
        <taxon>Negativicutes</taxon>
        <taxon>Selenomonadales</taxon>
        <taxon>Sporomusaceae</taxon>
        <taxon>Sporomusa</taxon>
    </lineage>
</organism>
<dbReference type="AlphaFoldDB" id="A0A517DY99"/>
<feature type="transmembrane region" description="Helical" evidence="5">
    <location>
        <begin position="123"/>
        <end position="156"/>
    </location>
</feature>
<evidence type="ECO:0000256" key="1">
    <source>
        <dbReference type="ARBA" id="ARBA00004141"/>
    </source>
</evidence>
<comment type="subcellular location">
    <subcellularLocation>
        <location evidence="1">Membrane</location>
        <topology evidence="1">Multi-pass membrane protein</topology>
    </subcellularLocation>
</comment>
<dbReference type="EMBL" id="CP036259">
    <property type="protein sequence ID" value="QDR82331.1"/>
    <property type="molecule type" value="Genomic_DNA"/>
</dbReference>
<keyword evidence="7" id="KW-1185">Reference proteome</keyword>